<dbReference type="EMBL" id="JBHRTI010000010">
    <property type="protein sequence ID" value="MFC3149319.1"/>
    <property type="molecule type" value="Genomic_DNA"/>
</dbReference>
<dbReference type="Pfam" id="PF00702">
    <property type="entry name" value="Hydrolase"/>
    <property type="match status" value="1"/>
</dbReference>
<dbReference type="NCBIfam" id="TIGR01509">
    <property type="entry name" value="HAD-SF-IA-v3"/>
    <property type="match status" value="1"/>
</dbReference>
<dbReference type="SUPFAM" id="SSF56784">
    <property type="entry name" value="HAD-like"/>
    <property type="match status" value="1"/>
</dbReference>
<evidence type="ECO:0000313" key="2">
    <source>
        <dbReference type="Proteomes" id="UP001595556"/>
    </source>
</evidence>
<dbReference type="InterPro" id="IPR010237">
    <property type="entry name" value="Pyr-5-nucltdase"/>
</dbReference>
<sequence length="242" mass="27546">MPGIWFFDLDNTLHNASHAIFGGMDERINQWIIQHLQVGAAEADRIRREHWRRYGATLIGLVRHHGVDGLQYLEDTHRFDPRPLMRFERGLALKLAPLPGRKMLLTNAPSIYSRRVMAELDLDRRFHGHVAIDHMRVFGQFAPKPSKRMLRQLLARHRIQPHQAVLVEDSVANLKAARAIGMRTVLVRGYTRGAVRSSGYVPAHSAHQSGRASCVDCCVHSVAHLRRKAWLISSLDRTLADV</sequence>
<accession>A0ABV7H9K7</accession>
<comment type="caution">
    <text evidence="1">The sequence shown here is derived from an EMBL/GenBank/DDBJ whole genome shotgun (WGS) entry which is preliminary data.</text>
</comment>
<name>A0ABV7H9K7_9BURK</name>
<dbReference type="PANTHER" id="PTHR47438:SF1">
    <property type="entry name" value="PHOSPHATE METABOLISM PROTEIN 8-RELATED"/>
    <property type="match status" value="1"/>
</dbReference>
<dbReference type="InterPro" id="IPR006439">
    <property type="entry name" value="HAD-SF_hydro_IA"/>
</dbReference>
<dbReference type="Gene3D" id="3.40.50.1000">
    <property type="entry name" value="HAD superfamily/HAD-like"/>
    <property type="match status" value="1"/>
</dbReference>
<dbReference type="PANTHER" id="PTHR47438">
    <property type="entry name" value="PHOSPHATE METABOLISM PROTEIN 8-RELATED"/>
    <property type="match status" value="1"/>
</dbReference>
<dbReference type="Proteomes" id="UP001595556">
    <property type="component" value="Unassembled WGS sequence"/>
</dbReference>
<reference evidence="2" key="1">
    <citation type="journal article" date="2019" name="Int. J. Syst. Evol. Microbiol.">
        <title>The Global Catalogue of Microorganisms (GCM) 10K type strain sequencing project: providing services to taxonomists for standard genome sequencing and annotation.</title>
        <authorList>
            <consortium name="The Broad Institute Genomics Platform"/>
            <consortium name="The Broad Institute Genome Sequencing Center for Infectious Disease"/>
            <person name="Wu L."/>
            <person name="Ma J."/>
        </authorList>
    </citation>
    <scope>NUCLEOTIDE SEQUENCE [LARGE SCALE GENOMIC DNA]</scope>
    <source>
        <strain evidence="2">KCTC 52168</strain>
    </source>
</reference>
<dbReference type="SFLD" id="SFLDS00003">
    <property type="entry name" value="Haloacid_Dehalogenase"/>
    <property type="match status" value="1"/>
</dbReference>
<dbReference type="InterPro" id="IPR023214">
    <property type="entry name" value="HAD_sf"/>
</dbReference>
<proteinExistence type="predicted"/>
<evidence type="ECO:0000313" key="1">
    <source>
        <dbReference type="EMBL" id="MFC3149319.1"/>
    </source>
</evidence>
<protein>
    <submittedName>
        <fullName evidence="1">Pyrimidine 5'-nucleotidase</fullName>
    </submittedName>
</protein>
<dbReference type="NCBIfam" id="TIGR01993">
    <property type="entry name" value="Pyr-5-nucltdase"/>
    <property type="match status" value="1"/>
</dbReference>
<keyword evidence="2" id="KW-1185">Reference proteome</keyword>
<dbReference type="SFLD" id="SFLDG01129">
    <property type="entry name" value="C1.5:_HAD__Beta-PGM__Phosphata"/>
    <property type="match status" value="1"/>
</dbReference>
<dbReference type="RefSeq" id="WP_377305979.1">
    <property type="nucleotide sequence ID" value="NZ_CP180191.1"/>
</dbReference>
<organism evidence="1 2">
    <name type="scientific">Piscinibacterium candidicorallinum</name>
    <dbReference type="NCBI Taxonomy" id="1793872"/>
    <lineage>
        <taxon>Bacteria</taxon>
        <taxon>Pseudomonadati</taxon>
        <taxon>Pseudomonadota</taxon>
        <taxon>Betaproteobacteria</taxon>
        <taxon>Burkholderiales</taxon>
        <taxon>Piscinibacterium</taxon>
    </lineage>
</organism>
<dbReference type="InterPro" id="IPR052791">
    <property type="entry name" value="SSM1_domain"/>
</dbReference>
<dbReference type="InterPro" id="IPR036412">
    <property type="entry name" value="HAD-like_sf"/>
</dbReference>
<dbReference type="Gene3D" id="1.10.150.450">
    <property type="match status" value="1"/>
</dbReference>
<dbReference type="SFLD" id="SFLDG01132">
    <property type="entry name" value="C1.5.3:_5'-Nucleotidase_Like"/>
    <property type="match status" value="1"/>
</dbReference>
<gene>
    <name evidence="1" type="ORF">ACFOEN_16980</name>
</gene>